<keyword evidence="2" id="KW-1185">Reference proteome</keyword>
<evidence type="ECO:0000313" key="1">
    <source>
        <dbReference type="EMBL" id="MDX6806294.1"/>
    </source>
</evidence>
<gene>
    <name evidence="1" type="ORF">SCD90_09470</name>
</gene>
<protein>
    <submittedName>
        <fullName evidence="1">Uncharacterized protein</fullName>
    </submittedName>
</protein>
<sequence length="63" mass="7143">METTLIDTAGYKLVRNDRKLIETVNGDTREVTLSELRDRPPSNDLAVAERLPIIITQLDAEDF</sequence>
<dbReference type="Proteomes" id="UP001274321">
    <property type="component" value="Unassembled WGS sequence"/>
</dbReference>
<organism evidence="1 2">
    <name type="scientific">Terrihabitans rhizophilus</name>
    <dbReference type="NCBI Taxonomy" id="3092662"/>
    <lineage>
        <taxon>Bacteria</taxon>
        <taxon>Pseudomonadati</taxon>
        <taxon>Pseudomonadota</taxon>
        <taxon>Alphaproteobacteria</taxon>
        <taxon>Hyphomicrobiales</taxon>
        <taxon>Terrihabitans</taxon>
    </lineage>
</organism>
<accession>A0ABU4RNA4</accession>
<comment type="caution">
    <text evidence="1">The sequence shown here is derived from an EMBL/GenBank/DDBJ whole genome shotgun (WGS) entry which is preliminary data.</text>
</comment>
<dbReference type="RefSeq" id="WP_319844426.1">
    <property type="nucleotide sequence ID" value="NZ_JAXAFJ010000005.1"/>
</dbReference>
<name>A0ABU4RNA4_9HYPH</name>
<dbReference type="EMBL" id="JAXAFJ010000005">
    <property type="protein sequence ID" value="MDX6806294.1"/>
    <property type="molecule type" value="Genomic_DNA"/>
</dbReference>
<reference evidence="1 2" key="1">
    <citation type="submission" date="2023-11" db="EMBL/GenBank/DDBJ databases">
        <authorList>
            <person name="Bao R."/>
        </authorList>
    </citation>
    <scope>NUCLEOTIDE SEQUENCE [LARGE SCALE GENOMIC DNA]</scope>
    <source>
        <strain evidence="1 2">PJ23</strain>
    </source>
</reference>
<evidence type="ECO:0000313" key="2">
    <source>
        <dbReference type="Proteomes" id="UP001274321"/>
    </source>
</evidence>
<proteinExistence type="predicted"/>